<comment type="similarity">
    <text evidence="1">Belongs to the AHA1 family.</text>
</comment>
<organism evidence="3 4">
    <name type="scientific">Chitinophaga agrisoli</name>
    <dbReference type="NCBI Taxonomy" id="2607653"/>
    <lineage>
        <taxon>Bacteria</taxon>
        <taxon>Pseudomonadati</taxon>
        <taxon>Bacteroidota</taxon>
        <taxon>Chitinophagia</taxon>
        <taxon>Chitinophagales</taxon>
        <taxon>Chitinophagaceae</taxon>
        <taxon>Chitinophaga</taxon>
    </lineage>
</organism>
<dbReference type="InterPro" id="IPR023393">
    <property type="entry name" value="START-like_dom_sf"/>
</dbReference>
<dbReference type="AlphaFoldDB" id="A0A5B2VIY6"/>
<comment type="caution">
    <text evidence="3">The sequence shown here is derived from an EMBL/GenBank/DDBJ whole genome shotgun (WGS) entry which is preliminary data.</text>
</comment>
<dbReference type="RefSeq" id="WP_149839676.1">
    <property type="nucleotide sequence ID" value="NZ_VUOC01000004.1"/>
</dbReference>
<dbReference type="Pfam" id="PF08327">
    <property type="entry name" value="AHSA1"/>
    <property type="match status" value="1"/>
</dbReference>
<dbReference type="Proteomes" id="UP000324611">
    <property type="component" value="Unassembled WGS sequence"/>
</dbReference>
<accession>A0A5B2VIY6</accession>
<name>A0A5B2VIY6_9BACT</name>
<proteinExistence type="inferred from homology"/>
<evidence type="ECO:0000256" key="1">
    <source>
        <dbReference type="ARBA" id="ARBA00006817"/>
    </source>
</evidence>
<dbReference type="Gene3D" id="3.30.530.20">
    <property type="match status" value="1"/>
</dbReference>
<evidence type="ECO:0000313" key="3">
    <source>
        <dbReference type="EMBL" id="KAA2238496.1"/>
    </source>
</evidence>
<dbReference type="InterPro" id="IPR013538">
    <property type="entry name" value="ASHA1/2-like_C"/>
</dbReference>
<dbReference type="SUPFAM" id="SSF55961">
    <property type="entry name" value="Bet v1-like"/>
    <property type="match status" value="1"/>
</dbReference>
<dbReference type="EMBL" id="VUOC01000004">
    <property type="protein sequence ID" value="KAA2238496.1"/>
    <property type="molecule type" value="Genomic_DNA"/>
</dbReference>
<sequence>MKQHDWSQFTLKLPIKASQQEIYDAWTIPAGLENWFLRQADFTTVTDTPRDKHQRVATTDTYTWRWHGYADDVTETGTVLAANGKDLFQFTFGIAGTVSVRIKAIEGETMVELTQDQIPTDEESKVKFHIGCQGGWLFYLTNLKSLLEGGIDLRNKNADLKAVLNS</sequence>
<keyword evidence="4" id="KW-1185">Reference proteome</keyword>
<evidence type="ECO:0000259" key="2">
    <source>
        <dbReference type="Pfam" id="PF08327"/>
    </source>
</evidence>
<feature type="domain" description="Activator of Hsp90 ATPase homologue 1/2-like C-terminal" evidence="2">
    <location>
        <begin position="16"/>
        <end position="148"/>
    </location>
</feature>
<protein>
    <submittedName>
        <fullName evidence="3">SRPBCC domain-containing protein</fullName>
    </submittedName>
</protein>
<dbReference type="CDD" id="cd07814">
    <property type="entry name" value="SRPBCC_CalC_Aha1-like"/>
    <property type="match status" value="1"/>
</dbReference>
<reference evidence="3 4" key="2">
    <citation type="submission" date="2019-09" db="EMBL/GenBank/DDBJ databases">
        <authorList>
            <person name="Jin C."/>
        </authorList>
    </citation>
    <scope>NUCLEOTIDE SEQUENCE [LARGE SCALE GENOMIC DNA]</scope>
    <source>
        <strain evidence="3 4">BN140078</strain>
    </source>
</reference>
<evidence type="ECO:0000313" key="4">
    <source>
        <dbReference type="Proteomes" id="UP000324611"/>
    </source>
</evidence>
<reference evidence="3 4" key="1">
    <citation type="submission" date="2019-09" db="EMBL/GenBank/DDBJ databases">
        <title>Chitinophaga ginsengihumi sp. nov., isolated from soil of ginseng rhizosphere.</title>
        <authorList>
            <person name="Lee J."/>
        </authorList>
    </citation>
    <scope>NUCLEOTIDE SEQUENCE [LARGE SCALE GENOMIC DNA]</scope>
    <source>
        <strain evidence="3 4">BN140078</strain>
    </source>
</reference>
<gene>
    <name evidence="3" type="ORF">F0L74_19935</name>
</gene>